<evidence type="ECO:0000313" key="1">
    <source>
        <dbReference type="EMBL" id="CAG8585103.1"/>
    </source>
</evidence>
<sequence>RQEETRRREEEQRRLATLQNAENASTSYVGQLKQCPKCASRIEKNGGCDHMTCRRPGCGHQFCWM</sequence>
<dbReference type="EMBL" id="CAJVPM010011968">
    <property type="protein sequence ID" value="CAG8585103.1"/>
    <property type="molecule type" value="Genomic_DNA"/>
</dbReference>
<proteinExistence type="predicted"/>
<name>A0ACA9MDF3_9GLOM</name>
<reference evidence="1" key="1">
    <citation type="submission" date="2021-06" db="EMBL/GenBank/DDBJ databases">
        <authorList>
            <person name="Kallberg Y."/>
            <person name="Tangrot J."/>
            <person name="Rosling A."/>
        </authorList>
    </citation>
    <scope>NUCLEOTIDE SEQUENCE</scope>
    <source>
        <strain evidence="1">AU212A</strain>
    </source>
</reference>
<gene>
    <name evidence="1" type="ORF">SCALOS_LOCUS6356</name>
</gene>
<dbReference type="Proteomes" id="UP000789860">
    <property type="component" value="Unassembled WGS sequence"/>
</dbReference>
<keyword evidence="2" id="KW-1185">Reference proteome</keyword>
<protein>
    <submittedName>
        <fullName evidence="1">7092_t:CDS:1</fullName>
    </submittedName>
</protein>
<accession>A0ACA9MDF3</accession>
<evidence type="ECO:0000313" key="2">
    <source>
        <dbReference type="Proteomes" id="UP000789860"/>
    </source>
</evidence>
<organism evidence="1 2">
    <name type="scientific">Scutellospora calospora</name>
    <dbReference type="NCBI Taxonomy" id="85575"/>
    <lineage>
        <taxon>Eukaryota</taxon>
        <taxon>Fungi</taxon>
        <taxon>Fungi incertae sedis</taxon>
        <taxon>Mucoromycota</taxon>
        <taxon>Glomeromycotina</taxon>
        <taxon>Glomeromycetes</taxon>
        <taxon>Diversisporales</taxon>
        <taxon>Gigasporaceae</taxon>
        <taxon>Scutellospora</taxon>
    </lineage>
</organism>
<comment type="caution">
    <text evidence="1">The sequence shown here is derived from an EMBL/GenBank/DDBJ whole genome shotgun (WGS) entry which is preliminary data.</text>
</comment>
<feature type="non-terminal residue" evidence="1">
    <location>
        <position position="1"/>
    </location>
</feature>